<dbReference type="OrthoDB" id="9805001at2"/>
<evidence type="ECO:0000256" key="10">
    <source>
        <dbReference type="PIRSR" id="PIRSR001415-5"/>
    </source>
</evidence>
<dbReference type="GO" id="GO:0004655">
    <property type="term" value="F:porphobilinogen synthase activity"/>
    <property type="evidence" value="ECO:0007669"/>
    <property type="project" value="UniProtKB-EC"/>
</dbReference>
<evidence type="ECO:0000256" key="6">
    <source>
        <dbReference type="ARBA" id="ARBA00023239"/>
    </source>
</evidence>
<dbReference type="PIRSF" id="PIRSF001415">
    <property type="entry name" value="Porphbilin_synth"/>
    <property type="match status" value="1"/>
</dbReference>
<dbReference type="AlphaFoldDB" id="A0A1W6N3F6"/>
<dbReference type="FunFam" id="3.20.20.70:FF:000019">
    <property type="entry name" value="Delta-aminolevulinic acid dehydratase"/>
    <property type="match status" value="1"/>
</dbReference>
<evidence type="ECO:0000256" key="7">
    <source>
        <dbReference type="ARBA" id="ARBA00023244"/>
    </source>
</evidence>
<dbReference type="PANTHER" id="PTHR11458:SF0">
    <property type="entry name" value="DELTA-AMINOLEVULINIC ACID DEHYDRATASE"/>
    <property type="match status" value="1"/>
</dbReference>
<evidence type="ECO:0000256" key="2">
    <source>
        <dbReference type="ARBA" id="ARBA00008055"/>
    </source>
</evidence>
<dbReference type="GO" id="GO:0008270">
    <property type="term" value="F:zinc ion binding"/>
    <property type="evidence" value="ECO:0007669"/>
    <property type="project" value="TreeGrafter"/>
</dbReference>
<dbReference type="RefSeq" id="WP_085783696.1">
    <property type="nucleotide sequence ID" value="NZ_CP008743.1"/>
</dbReference>
<evidence type="ECO:0000256" key="8">
    <source>
        <dbReference type="ARBA" id="ARBA00047651"/>
    </source>
</evidence>
<dbReference type="PROSITE" id="PS00169">
    <property type="entry name" value="D_ALA_DEHYDRATASE"/>
    <property type="match status" value="1"/>
</dbReference>
<proteinExistence type="inferred from homology"/>
<keyword evidence="10" id="KW-0460">Magnesium</keyword>
<dbReference type="InterPro" id="IPR030656">
    <property type="entry name" value="ALAD_AS"/>
</dbReference>
<dbReference type="PRINTS" id="PR00144">
    <property type="entry name" value="DALDHYDRTASE"/>
</dbReference>
<dbReference type="KEGG" id="naf:GQ61_02065"/>
<dbReference type="UniPathway" id="UPA00251">
    <property type="reaction ID" value="UER00318"/>
</dbReference>
<organism evidence="13 14">
    <name type="scientific">Candidatus Nucleicultrix amoebiphila FS5</name>
    <dbReference type="NCBI Taxonomy" id="1414854"/>
    <lineage>
        <taxon>Bacteria</taxon>
        <taxon>Pseudomonadati</taxon>
        <taxon>Pseudomonadota</taxon>
        <taxon>Alphaproteobacteria</taxon>
        <taxon>Holosporales</taxon>
        <taxon>Candidatus Nucleicultricaceae</taxon>
        <taxon>Candidatus Nucleicultrix</taxon>
    </lineage>
</organism>
<sequence length="339" mass="37461">MSLPQILGQFPTVRLRRTRRYEWSRNLVSETALSPKDLIWSVFVREESISPEITSMPRIKRYSVQELVKEAHKAHDLGIGLLALFPVIENKRKSEDAKECLNDQGLIPTTVRALKQALPNLGIMTDVALDAYTSHGHDGLVTNGEILNDETVKLLAKHAIVHAKAGADVISPSDMMDGRVGVIRQALDSENFEHIQIMSYAAKYASVFYGPFRDALGSQSCLGKSHKKSYQLDPANANEALREVAQDIAEGADMVMVKPGLPYLDIVARVKDTFKVPTFAFQVSGEYAMLDLAAKAGWLDFNQGLMETLISFKRAGADGIITYGAVEAAQFIQKEPIKK</sequence>
<evidence type="ECO:0000256" key="5">
    <source>
        <dbReference type="ARBA" id="ARBA00023133"/>
    </source>
</evidence>
<dbReference type="Proteomes" id="UP000237351">
    <property type="component" value="Chromosome"/>
</dbReference>
<keyword evidence="5" id="KW-0350">Heme biosynthesis</keyword>
<keyword evidence="6 11" id="KW-0456">Lyase</keyword>
<dbReference type="Gene3D" id="3.20.20.70">
    <property type="entry name" value="Aldolase class I"/>
    <property type="match status" value="1"/>
</dbReference>
<feature type="binding site" evidence="10">
    <location>
        <position position="243"/>
    </location>
    <ligand>
        <name>Mg(2+)</name>
        <dbReference type="ChEBI" id="CHEBI:18420"/>
    </ligand>
</feature>
<dbReference type="SUPFAM" id="SSF51569">
    <property type="entry name" value="Aldolase"/>
    <property type="match status" value="1"/>
</dbReference>
<comment type="pathway">
    <text evidence="1">Porphyrin-containing compound metabolism; protoporphyrin-IX biosynthesis; coproporphyrinogen-III from 5-aminolevulinate: step 1/4.</text>
</comment>
<evidence type="ECO:0000313" key="14">
    <source>
        <dbReference type="Proteomes" id="UP000237351"/>
    </source>
</evidence>
<dbReference type="Pfam" id="PF00490">
    <property type="entry name" value="ALAD"/>
    <property type="match status" value="1"/>
</dbReference>
<dbReference type="NCBIfam" id="NF006762">
    <property type="entry name" value="PRK09283.1"/>
    <property type="match status" value="1"/>
</dbReference>
<evidence type="ECO:0000256" key="12">
    <source>
        <dbReference type="RuleBase" id="RU004161"/>
    </source>
</evidence>
<comment type="subunit">
    <text evidence="11">Homooctamer.</text>
</comment>
<evidence type="ECO:0000313" key="13">
    <source>
        <dbReference type="EMBL" id="ARN84319.1"/>
    </source>
</evidence>
<comment type="catalytic activity">
    <reaction evidence="8 11">
        <text>2 5-aminolevulinate = porphobilinogen + 2 H2O + H(+)</text>
        <dbReference type="Rhea" id="RHEA:24064"/>
        <dbReference type="ChEBI" id="CHEBI:15377"/>
        <dbReference type="ChEBI" id="CHEBI:15378"/>
        <dbReference type="ChEBI" id="CHEBI:58126"/>
        <dbReference type="ChEBI" id="CHEBI:356416"/>
        <dbReference type="EC" id="4.2.1.24"/>
    </reaction>
</comment>
<accession>A0A1W6N3F6</accession>
<feature type="active site" description="Schiff-base intermediate with substrate" evidence="9">
    <location>
        <position position="203"/>
    </location>
</feature>
<dbReference type="InterPro" id="IPR001731">
    <property type="entry name" value="ALAD"/>
</dbReference>
<keyword evidence="14" id="KW-1185">Reference proteome</keyword>
<dbReference type="SMART" id="SM01004">
    <property type="entry name" value="ALAD"/>
    <property type="match status" value="1"/>
</dbReference>
<evidence type="ECO:0000256" key="4">
    <source>
        <dbReference type="ARBA" id="ARBA00020771"/>
    </source>
</evidence>
<feature type="active site" description="Schiff-base intermediate with substrate" evidence="9">
    <location>
        <position position="258"/>
    </location>
</feature>
<protein>
    <recommendedName>
        <fullName evidence="4 11">Delta-aminolevulinic acid dehydratase</fullName>
        <ecNumber evidence="3 11">4.2.1.24</ecNumber>
    </recommendedName>
</protein>
<dbReference type="CDD" id="cd04823">
    <property type="entry name" value="ALAD_PBGS_aspartate_rich"/>
    <property type="match status" value="1"/>
</dbReference>
<evidence type="ECO:0000256" key="9">
    <source>
        <dbReference type="PIRSR" id="PIRSR001415-1"/>
    </source>
</evidence>
<dbReference type="InterPro" id="IPR013785">
    <property type="entry name" value="Aldolase_TIM"/>
</dbReference>
<dbReference type="PANTHER" id="PTHR11458">
    <property type="entry name" value="DELTA-AMINOLEVULINIC ACID DEHYDRATASE"/>
    <property type="match status" value="1"/>
</dbReference>
<evidence type="ECO:0000256" key="11">
    <source>
        <dbReference type="RuleBase" id="RU000515"/>
    </source>
</evidence>
<dbReference type="EC" id="4.2.1.24" evidence="3 11"/>
<dbReference type="GO" id="GO:0005829">
    <property type="term" value="C:cytosol"/>
    <property type="evidence" value="ECO:0007669"/>
    <property type="project" value="TreeGrafter"/>
</dbReference>
<keyword evidence="10" id="KW-0479">Metal-binding</keyword>
<keyword evidence="7 11" id="KW-0627">Porphyrin biosynthesis</keyword>
<comment type="similarity">
    <text evidence="2 12">Belongs to the ALAD family.</text>
</comment>
<evidence type="ECO:0000256" key="3">
    <source>
        <dbReference type="ARBA" id="ARBA00012053"/>
    </source>
</evidence>
<reference evidence="13 14" key="1">
    <citation type="submission" date="2014-06" db="EMBL/GenBank/DDBJ databases">
        <title>The genome of the endonuclear symbiont Nucleicultrix amoebiphila.</title>
        <authorList>
            <person name="Schulz F."/>
            <person name="Horn M."/>
        </authorList>
    </citation>
    <scope>NUCLEOTIDE SEQUENCE [LARGE SCALE GENOMIC DNA]</scope>
    <source>
        <strain evidence="13 14">FS5</strain>
    </source>
</reference>
<dbReference type="GO" id="GO:0006782">
    <property type="term" value="P:protoporphyrinogen IX biosynthetic process"/>
    <property type="evidence" value="ECO:0007669"/>
    <property type="project" value="UniProtKB-UniPathway"/>
</dbReference>
<evidence type="ECO:0000256" key="1">
    <source>
        <dbReference type="ARBA" id="ARBA00004694"/>
    </source>
</evidence>
<dbReference type="STRING" id="1414854.GQ61_02065"/>
<dbReference type="EMBL" id="CP008743">
    <property type="protein sequence ID" value="ARN84319.1"/>
    <property type="molecule type" value="Genomic_DNA"/>
</dbReference>
<name>A0A1W6N3F6_9PROT</name>
<gene>
    <name evidence="13" type="ORF">GQ61_02065</name>
</gene>